<proteinExistence type="predicted"/>
<feature type="signal peptide" evidence="1">
    <location>
        <begin position="1"/>
        <end position="19"/>
    </location>
</feature>
<dbReference type="STRING" id="320771.Cflav_PD1321"/>
<gene>
    <name evidence="2" type="ORF">Cflav_PD1321</name>
</gene>
<sequence length="131" mass="14605" precursor="true">MKLLSVLLVVVLFAGCASAPKLDARKKERYGTYAALSPEMKAAVDAGQIKVGMPMDAVYIAWGPPSQSLQSADPSGEAITWLYHGGYVQEVRYWGRRNLHYAYDPRTYIRAQVVFVNGLVQSFQTFPEPVY</sequence>
<reference evidence="2 3" key="1">
    <citation type="journal article" date="2011" name="J. Bacteriol.">
        <title>Genome sequence of 'Pedosphaera parvula' Ellin514, an aerobic Verrucomicrobial isolate from pasture soil.</title>
        <authorList>
            <person name="Kant R."/>
            <person name="van Passel M.W."/>
            <person name="Sangwan P."/>
            <person name="Palva A."/>
            <person name="Lucas S."/>
            <person name="Copeland A."/>
            <person name="Lapidus A."/>
            <person name="Glavina Del Rio T."/>
            <person name="Dalin E."/>
            <person name="Tice H."/>
            <person name="Bruce D."/>
            <person name="Goodwin L."/>
            <person name="Pitluck S."/>
            <person name="Chertkov O."/>
            <person name="Larimer F.W."/>
            <person name="Land M.L."/>
            <person name="Hauser L."/>
            <person name="Brettin T.S."/>
            <person name="Detter J.C."/>
            <person name="Han S."/>
            <person name="de Vos W.M."/>
            <person name="Janssen P.H."/>
            <person name="Smidt H."/>
        </authorList>
    </citation>
    <scope>NUCLEOTIDE SEQUENCE [LARGE SCALE GENOMIC DNA]</scope>
    <source>
        <strain evidence="2 3">Ellin514</strain>
    </source>
</reference>
<evidence type="ECO:0000313" key="3">
    <source>
        <dbReference type="Proteomes" id="UP000003688"/>
    </source>
</evidence>
<dbReference type="RefSeq" id="WP_007417871.1">
    <property type="nucleotide sequence ID" value="NZ_ABOX02000050.1"/>
</dbReference>
<dbReference type="Proteomes" id="UP000003688">
    <property type="component" value="Unassembled WGS sequence"/>
</dbReference>
<feature type="chain" id="PRO_5002895139" description="Lipoprotein" evidence="1">
    <location>
        <begin position="20"/>
        <end position="131"/>
    </location>
</feature>
<dbReference type="EMBL" id="ABOX02000050">
    <property type="protein sequence ID" value="EEF58082.1"/>
    <property type="molecule type" value="Genomic_DNA"/>
</dbReference>
<dbReference type="AlphaFoldDB" id="B9XPY5"/>
<comment type="caution">
    <text evidence="2">The sequence shown here is derived from an EMBL/GenBank/DDBJ whole genome shotgun (WGS) entry which is preliminary data.</text>
</comment>
<evidence type="ECO:0000313" key="2">
    <source>
        <dbReference type="EMBL" id="EEF58082.1"/>
    </source>
</evidence>
<name>B9XPY5_PEDPL</name>
<evidence type="ECO:0000256" key="1">
    <source>
        <dbReference type="SAM" id="SignalP"/>
    </source>
</evidence>
<dbReference type="OrthoDB" id="193216at2"/>
<dbReference type="PROSITE" id="PS51257">
    <property type="entry name" value="PROKAR_LIPOPROTEIN"/>
    <property type="match status" value="1"/>
</dbReference>
<keyword evidence="1" id="KW-0732">Signal</keyword>
<evidence type="ECO:0008006" key="4">
    <source>
        <dbReference type="Google" id="ProtNLM"/>
    </source>
</evidence>
<protein>
    <recommendedName>
        <fullName evidence="4">Lipoprotein</fullName>
    </recommendedName>
</protein>
<accession>B9XPY5</accession>
<organism evidence="2 3">
    <name type="scientific">Pedosphaera parvula (strain Ellin514)</name>
    <dbReference type="NCBI Taxonomy" id="320771"/>
    <lineage>
        <taxon>Bacteria</taxon>
        <taxon>Pseudomonadati</taxon>
        <taxon>Verrucomicrobiota</taxon>
        <taxon>Pedosphaerae</taxon>
        <taxon>Pedosphaerales</taxon>
        <taxon>Pedosphaeraceae</taxon>
        <taxon>Pedosphaera</taxon>
    </lineage>
</organism>
<keyword evidence="3" id="KW-1185">Reference proteome</keyword>